<dbReference type="PIRSF" id="PIRSF000124">
    <property type="entry name" value="UDPglc_GDPman_dh"/>
    <property type="match status" value="1"/>
</dbReference>
<reference evidence="12" key="1">
    <citation type="journal article" date="2014" name="Genome Biol. Evol.">
        <title>Pangenome evidence for extensive interdomain horizontal transfer affecting lineage core and shell genes in uncultured planktonic thaumarchaeota and euryarchaeota.</title>
        <authorList>
            <person name="Deschamps P."/>
            <person name="Zivanovic Y."/>
            <person name="Moreira D."/>
            <person name="Rodriguez-Valera F."/>
            <person name="Lopez-Garcia P."/>
        </authorList>
    </citation>
    <scope>NUCLEOTIDE SEQUENCE</scope>
</reference>
<dbReference type="InterPro" id="IPR036291">
    <property type="entry name" value="NAD(P)-bd_dom_sf"/>
</dbReference>
<dbReference type="PANTHER" id="PTHR43750:SF3">
    <property type="entry name" value="UDP-GLUCOSE 6-DEHYDROGENASE TUAD"/>
    <property type="match status" value="1"/>
</dbReference>
<dbReference type="NCBIfam" id="TIGR03026">
    <property type="entry name" value="NDP-sugDHase"/>
    <property type="match status" value="1"/>
</dbReference>
<dbReference type="SUPFAM" id="SSF51735">
    <property type="entry name" value="NAD(P)-binding Rossmann-fold domains"/>
    <property type="match status" value="1"/>
</dbReference>
<dbReference type="SMART" id="SM00984">
    <property type="entry name" value="UDPG_MGDP_dh_C"/>
    <property type="match status" value="1"/>
</dbReference>
<evidence type="ECO:0000256" key="9">
    <source>
        <dbReference type="PIRSR" id="PIRSR500134-2"/>
    </source>
</evidence>
<dbReference type="InterPro" id="IPR014027">
    <property type="entry name" value="UDP-Glc/GDP-Man_DH_C"/>
</dbReference>
<evidence type="ECO:0000256" key="7">
    <source>
        <dbReference type="PIRNR" id="PIRNR000124"/>
    </source>
</evidence>
<comment type="pathway">
    <text evidence="1">Nucleotide-sugar biosynthesis; UDP-alpha-D-glucuronate biosynthesis; UDP-alpha-D-glucuronate from UDP-alpha-D-glucose: step 1/1.</text>
</comment>
<evidence type="ECO:0000256" key="8">
    <source>
        <dbReference type="PIRSR" id="PIRSR500134-1"/>
    </source>
</evidence>
<feature type="binding site" evidence="9">
    <location>
        <position position="325"/>
    </location>
    <ligand>
        <name>substrate</name>
    </ligand>
</feature>
<evidence type="ECO:0000256" key="1">
    <source>
        <dbReference type="ARBA" id="ARBA00004701"/>
    </source>
</evidence>
<proteinExistence type="inferred from homology"/>
<dbReference type="Gene3D" id="3.40.50.720">
    <property type="entry name" value="NAD(P)-binding Rossmann-like Domain"/>
    <property type="match status" value="2"/>
</dbReference>
<evidence type="ECO:0000256" key="4">
    <source>
        <dbReference type="ARBA" id="ARBA00023002"/>
    </source>
</evidence>
<comment type="similarity">
    <text evidence="2 7">Belongs to the UDP-glucose/GDP-mannose dehydrogenase family.</text>
</comment>
<dbReference type="GO" id="GO:0006065">
    <property type="term" value="P:UDP-glucuronate biosynthetic process"/>
    <property type="evidence" value="ECO:0007669"/>
    <property type="project" value="UniProtKB-UniPathway"/>
</dbReference>
<accession>A0A075GHR8</accession>
<evidence type="ECO:0000256" key="2">
    <source>
        <dbReference type="ARBA" id="ARBA00006601"/>
    </source>
</evidence>
<feature type="binding site" evidence="10">
    <location>
        <position position="160"/>
    </location>
    <ligand>
        <name>NAD(+)</name>
        <dbReference type="ChEBI" id="CHEBI:57540"/>
    </ligand>
</feature>
<dbReference type="PIRSF" id="PIRSF500134">
    <property type="entry name" value="UDPglc_DH_bac"/>
    <property type="match status" value="1"/>
</dbReference>
<feature type="binding site" evidence="10">
    <location>
        <position position="332"/>
    </location>
    <ligand>
        <name>NAD(+)</name>
        <dbReference type="ChEBI" id="CHEBI:57540"/>
    </ligand>
</feature>
<dbReference type="GO" id="GO:0000271">
    <property type="term" value="P:polysaccharide biosynthetic process"/>
    <property type="evidence" value="ECO:0007669"/>
    <property type="project" value="InterPro"/>
</dbReference>
<evidence type="ECO:0000256" key="6">
    <source>
        <dbReference type="ARBA" id="ARBA00047473"/>
    </source>
</evidence>
<feature type="binding site" evidence="10">
    <location>
        <position position="124"/>
    </location>
    <ligand>
        <name>NAD(+)</name>
        <dbReference type="ChEBI" id="CHEBI:57540"/>
    </ligand>
</feature>
<dbReference type="InterPro" id="IPR001732">
    <property type="entry name" value="UDP-Glc/GDP-Man_DH_N"/>
</dbReference>
<keyword evidence="4 7" id="KW-0560">Oxidoreductase</keyword>
<feature type="binding site" evidence="10">
    <location>
        <position position="268"/>
    </location>
    <ligand>
        <name>NAD(+)</name>
        <dbReference type="ChEBI" id="CHEBI:57540"/>
    </ligand>
</feature>
<evidence type="ECO:0000256" key="10">
    <source>
        <dbReference type="PIRSR" id="PIRSR500134-3"/>
    </source>
</evidence>
<sequence length="437" mass="45339">MRIAVMGTGYVGLVTGATLAASGHDVACLDILPGRVAALNAGDCPIFEPGLPELLTAGLASGKLRGSGEMAAEISAADLTFICVGTPSRDDGSMDLAQVESAAAAIGDALAGGEREHVVVVKSTVLPRTTEELVLPRVLERSERDRGSMGFAMNPEFLREGSAVADALAPDRIVIGAADGLAQAKLRELYAGAKCPMLECDPRTAEMVKYASNAFLAAKVSYANEVANLCEAWGIDFATVAEGMGLDDRISPRFLRAGAGYGGSCFPKDVKALRAAAAAEKLPAAMLDATLAVNESQPLLLVAWARDALGSLEGKRVAILGLAFKPETDDVREARAAVVARALLEAGASVVGCDPQAAANFDALCDIEIAPSAEATLDGADCAILMTEWPEYTTLPPAVFAERMARPLLLDGRRAFDAAAMREAGVEYRAIGLGGSE</sequence>
<dbReference type="PANTHER" id="PTHR43750">
    <property type="entry name" value="UDP-GLUCOSE 6-DEHYDROGENASE TUAD"/>
    <property type="match status" value="1"/>
</dbReference>
<feature type="binding site" evidence="10">
    <location>
        <position position="86"/>
    </location>
    <ligand>
        <name>NAD(+)</name>
        <dbReference type="ChEBI" id="CHEBI:57540"/>
    </ligand>
</feature>
<feature type="binding site" evidence="9">
    <location>
        <position position="209"/>
    </location>
    <ligand>
        <name>substrate</name>
    </ligand>
</feature>
<organism evidence="12">
    <name type="scientific">uncultured marine group II/III euryarchaeote KM3_148_H03</name>
    <dbReference type="NCBI Taxonomy" id="1457883"/>
    <lineage>
        <taxon>Archaea</taxon>
        <taxon>Methanobacteriati</taxon>
        <taxon>Methanobacteriota</taxon>
        <taxon>environmental samples</taxon>
    </lineage>
</organism>
<dbReference type="EC" id="1.1.1.22" evidence="3 7"/>
<dbReference type="AlphaFoldDB" id="A0A075GHR8"/>
<feature type="binding site" evidence="9">
    <location>
        <position position="262"/>
    </location>
    <ligand>
        <name>substrate</name>
    </ligand>
</feature>
<keyword evidence="5 7" id="KW-0520">NAD</keyword>
<dbReference type="Gene3D" id="1.20.5.100">
    <property type="entry name" value="Cytochrome c1, transmembrane anchor, C-terminal"/>
    <property type="match status" value="1"/>
</dbReference>
<dbReference type="EMBL" id="KF900621">
    <property type="protein sequence ID" value="AIF01452.1"/>
    <property type="molecule type" value="Genomic_DNA"/>
</dbReference>
<evidence type="ECO:0000256" key="3">
    <source>
        <dbReference type="ARBA" id="ARBA00012954"/>
    </source>
</evidence>
<dbReference type="InterPro" id="IPR028357">
    <property type="entry name" value="UDPglc_DH_bac"/>
</dbReference>
<feature type="active site" description="Nucleophile" evidence="8">
    <location>
        <position position="265"/>
    </location>
</feature>
<dbReference type="GO" id="GO:0003979">
    <property type="term" value="F:UDP-glucose 6-dehydrogenase activity"/>
    <property type="evidence" value="ECO:0007669"/>
    <property type="project" value="UniProtKB-EC"/>
</dbReference>
<feature type="binding site" evidence="9">
    <location>
        <begin position="254"/>
        <end position="258"/>
    </location>
    <ligand>
        <name>substrate</name>
    </ligand>
</feature>
<dbReference type="Pfam" id="PF03720">
    <property type="entry name" value="UDPG_MGDP_dh_C"/>
    <property type="match status" value="1"/>
</dbReference>
<evidence type="ECO:0000313" key="12">
    <source>
        <dbReference type="EMBL" id="AIF01452.1"/>
    </source>
</evidence>
<feature type="binding site" evidence="10">
    <location>
        <position position="35"/>
    </location>
    <ligand>
        <name>NAD(+)</name>
        <dbReference type="ChEBI" id="CHEBI:57540"/>
    </ligand>
</feature>
<gene>
    <name evidence="12" type="primary">UGDH</name>
    <name evidence="12" type="synonym">ugd</name>
</gene>
<dbReference type="InterPro" id="IPR036220">
    <property type="entry name" value="UDP-Glc/GDP-Man_DH_C_sf"/>
</dbReference>
<feature type="binding site" evidence="10">
    <location>
        <position position="30"/>
    </location>
    <ligand>
        <name>NAD(+)</name>
        <dbReference type="ChEBI" id="CHEBI:57540"/>
    </ligand>
</feature>
<dbReference type="InterPro" id="IPR014026">
    <property type="entry name" value="UDP-Glc/GDP-Man_DH_dimer"/>
</dbReference>
<name>A0A075GHR8_9EURY</name>
<dbReference type="SUPFAM" id="SSF48179">
    <property type="entry name" value="6-phosphogluconate dehydrogenase C-terminal domain-like"/>
    <property type="match status" value="1"/>
</dbReference>
<dbReference type="GO" id="GO:0051287">
    <property type="term" value="F:NAD binding"/>
    <property type="evidence" value="ECO:0007669"/>
    <property type="project" value="InterPro"/>
</dbReference>
<evidence type="ECO:0000256" key="5">
    <source>
        <dbReference type="ARBA" id="ARBA00023027"/>
    </source>
</evidence>
<feature type="binding site" evidence="9">
    <location>
        <begin position="157"/>
        <end position="160"/>
    </location>
    <ligand>
        <name>substrate</name>
    </ligand>
</feature>
<dbReference type="InterPro" id="IPR017476">
    <property type="entry name" value="UDP-Glc/GDP-Man"/>
</dbReference>
<dbReference type="InterPro" id="IPR008927">
    <property type="entry name" value="6-PGluconate_DH-like_C_sf"/>
</dbReference>
<comment type="catalytic activity">
    <reaction evidence="6 7">
        <text>UDP-alpha-D-glucose + 2 NAD(+) + H2O = UDP-alpha-D-glucuronate + 2 NADH + 3 H(+)</text>
        <dbReference type="Rhea" id="RHEA:23596"/>
        <dbReference type="ChEBI" id="CHEBI:15377"/>
        <dbReference type="ChEBI" id="CHEBI:15378"/>
        <dbReference type="ChEBI" id="CHEBI:57540"/>
        <dbReference type="ChEBI" id="CHEBI:57945"/>
        <dbReference type="ChEBI" id="CHEBI:58052"/>
        <dbReference type="ChEBI" id="CHEBI:58885"/>
        <dbReference type="EC" id="1.1.1.22"/>
    </reaction>
</comment>
<dbReference type="Pfam" id="PF00984">
    <property type="entry name" value="UDPG_MGDP_dh"/>
    <property type="match status" value="1"/>
</dbReference>
<dbReference type="UniPathway" id="UPA00038">
    <property type="reaction ID" value="UER00491"/>
</dbReference>
<evidence type="ECO:0000259" key="11">
    <source>
        <dbReference type="SMART" id="SM00984"/>
    </source>
</evidence>
<dbReference type="Pfam" id="PF03721">
    <property type="entry name" value="UDPG_MGDP_dh_N"/>
    <property type="match status" value="1"/>
</dbReference>
<dbReference type="SUPFAM" id="SSF52413">
    <property type="entry name" value="UDP-glucose/GDP-mannose dehydrogenase C-terminal domain"/>
    <property type="match status" value="1"/>
</dbReference>
<feature type="domain" description="UDP-glucose/GDP-mannose dehydrogenase C-terminal" evidence="11">
    <location>
        <begin position="318"/>
        <end position="418"/>
    </location>
</feature>
<protein>
    <recommendedName>
        <fullName evidence="3 7">UDP-glucose 6-dehydrogenase</fullName>
        <ecNumber evidence="3 7">1.1.1.22</ecNumber>
    </recommendedName>
</protein>